<feature type="transmembrane region" description="Helical" evidence="1">
    <location>
        <begin position="55"/>
        <end position="79"/>
    </location>
</feature>
<gene>
    <name evidence="2" type="ORF">KR50_12940</name>
</gene>
<evidence type="ECO:0000313" key="2">
    <source>
        <dbReference type="EMBL" id="KIL48709.1"/>
    </source>
</evidence>
<evidence type="ECO:0008006" key="4">
    <source>
        <dbReference type="Google" id="ProtNLM"/>
    </source>
</evidence>
<dbReference type="PANTHER" id="PTHR37308">
    <property type="entry name" value="INTEGRAL MEMBRANE PROTEIN"/>
    <property type="match status" value="1"/>
</dbReference>
<dbReference type="RefSeq" id="WP_041056211.1">
    <property type="nucleotide sequence ID" value="NZ_JXRR01000011.1"/>
</dbReference>
<feature type="transmembrane region" description="Helical" evidence="1">
    <location>
        <begin position="114"/>
        <end position="131"/>
    </location>
</feature>
<accession>A0A0C2S3Z2</accession>
<organism evidence="2 3">
    <name type="scientific">Jeotgalibacillus campisalis</name>
    <dbReference type="NCBI Taxonomy" id="220754"/>
    <lineage>
        <taxon>Bacteria</taxon>
        <taxon>Bacillati</taxon>
        <taxon>Bacillota</taxon>
        <taxon>Bacilli</taxon>
        <taxon>Bacillales</taxon>
        <taxon>Caryophanaceae</taxon>
        <taxon>Jeotgalibacillus</taxon>
    </lineage>
</organism>
<dbReference type="Proteomes" id="UP000031972">
    <property type="component" value="Unassembled WGS sequence"/>
</dbReference>
<reference evidence="2 3" key="1">
    <citation type="submission" date="2015-01" db="EMBL/GenBank/DDBJ databases">
        <title>Jeotgalibacillus campisalis genome sequencing.</title>
        <authorList>
            <person name="Goh K.M."/>
            <person name="Chan K.-G."/>
            <person name="Yaakop A.S."/>
            <person name="Ee R."/>
            <person name="Gan H.M."/>
            <person name="Chan C.S."/>
        </authorList>
    </citation>
    <scope>NUCLEOTIDE SEQUENCE [LARGE SCALE GENOMIC DNA]</scope>
    <source>
        <strain evidence="2 3">SF-57</strain>
    </source>
</reference>
<proteinExistence type="predicted"/>
<evidence type="ECO:0000313" key="3">
    <source>
        <dbReference type="Proteomes" id="UP000031972"/>
    </source>
</evidence>
<keyword evidence="1" id="KW-0812">Transmembrane</keyword>
<feature type="transmembrane region" description="Helical" evidence="1">
    <location>
        <begin position="189"/>
        <end position="209"/>
    </location>
</feature>
<dbReference type="InterPro" id="IPR007163">
    <property type="entry name" value="VCA0040-like"/>
</dbReference>
<evidence type="ECO:0000256" key="1">
    <source>
        <dbReference type="SAM" id="Phobius"/>
    </source>
</evidence>
<sequence>MFDWRNILRGMAMGTSDVIPGVSGGTIAVLMGIYDQFINAISGITTREWKKHVPFLLMIGLGMATAILSLSHVVEWLLVYYPQPTNFFFIGLIGGILPYLIREAKDMGPFKGKHIGILLIGAVLVASMAFLKPVEDGALLDTAVLSTLVLLFFSGAVASMAMLLPGISGSFILLIIGVYPTVLNSITQLNIPVILVVGAGIATGFILSSKGIRYLLNRFPLLMYSLIIGLVFGSLFVVFPGLDLNISNVLLSLASLILGFSAAVWLGKRG</sequence>
<feature type="transmembrane region" description="Helical" evidence="1">
    <location>
        <begin position="163"/>
        <end position="183"/>
    </location>
</feature>
<dbReference type="EMBL" id="JXRR01000011">
    <property type="protein sequence ID" value="KIL48709.1"/>
    <property type="molecule type" value="Genomic_DNA"/>
</dbReference>
<dbReference type="Pfam" id="PF04018">
    <property type="entry name" value="VCA0040-like"/>
    <property type="match status" value="1"/>
</dbReference>
<name>A0A0C2S3Z2_9BACL</name>
<keyword evidence="3" id="KW-1185">Reference proteome</keyword>
<comment type="caution">
    <text evidence="2">The sequence shown here is derived from an EMBL/GenBank/DDBJ whole genome shotgun (WGS) entry which is preliminary data.</text>
</comment>
<dbReference type="PANTHER" id="PTHR37308:SF1">
    <property type="entry name" value="POLYPRENYL-PHOSPHATE TRANSPORTER"/>
    <property type="match status" value="1"/>
</dbReference>
<dbReference type="PATRIC" id="fig|220754.4.peg.1317"/>
<dbReference type="OrthoDB" id="9793746at2"/>
<keyword evidence="1" id="KW-0472">Membrane</keyword>
<feature type="transmembrane region" description="Helical" evidence="1">
    <location>
        <begin position="248"/>
        <end position="267"/>
    </location>
</feature>
<dbReference type="AlphaFoldDB" id="A0A0C2S3Z2"/>
<feature type="transmembrane region" description="Helical" evidence="1">
    <location>
        <begin position="221"/>
        <end position="242"/>
    </location>
</feature>
<feature type="transmembrane region" description="Helical" evidence="1">
    <location>
        <begin position="12"/>
        <end position="34"/>
    </location>
</feature>
<keyword evidence="1" id="KW-1133">Transmembrane helix</keyword>
<protein>
    <recommendedName>
        <fullName evidence="4">DUF368 domain-containing protein</fullName>
    </recommendedName>
</protein>
<feature type="transmembrane region" description="Helical" evidence="1">
    <location>
        <begin position="85"/>
        <end position="102"/>
    </location>
</feature>